<dbReference type="PANTHER" id="PTHR13024">
    <property type="entry name" value="MICROSOMAL TRIGLYCERIDE TRANSFER PROTEIN, LARGE SUBUNIT"/>
    <property type="match status" value="1"/>
</dbReference>
<dbReference type="GO" id="GO:0005783">
    <property type="term" value="C:endoplasmic reticulum"/>
    <property type="evidence" value="ECO:0007669"/>
    <property type="project" value="UniProtKB-SubCell"/>
</dbReference>
<dbReference type="GO" id="GO:0008289">
    <property type="term" value="F:lipid binding"/>
    <property type="evidence" value="ECO:0007669"/>
    <property type="project" value="InterPro"/>
</dbReference>
<evidence type="ECO:0000313" key="6">
    <source>
        <dbReference type="Ensembl" id="ENSPNAP00000038973.1"/>
    </source>
</evidence>
<reference evidence="6" key="2">
    <citation type="submission" date="2025-08" db="UniProtKB">
        <authorList>
            <consortium name="Ensembl"/>
        </authorList>
    </citation>
    <scope>IDENTIFICATION</scope>
</reference>
<keyword evidence="7" id="KW-1185">Reference proteome</keyword>
<dbReference type="Proteomes" id="UP001501920">
    <property type="component" value="Chromosome 5"/>
</dbReference>
<keyword evidence="4" id="KW-0256">Endoplasmic reticulum</keyword>
<dbReference type="GO" id="GO:0042157">
    <property type="term" value="P:lipoprotein metabolic process"/>
    <property type="evidence" value="ECO:0007669"/>
    <property type="project" value="TreeGrafter"/>
</dbReference>
<dbReference type="PANTHER" id="PTHR13024:SF0">
    <property type="entry name" value="MICROSOMAL TRIACYLGLYCEROL TRANSFER PROTEIN"/>
    <property type="match status" value="1"/>
</dbReference>
<dbReference type="GeneTree" id="ENSGT00390000011412"/>
<dbReference type="GO" id="GO:0005548">
    <property type="term" value="F:phospholipid transporter activity"/>
    <property type="evidence" value="ECO:0007669"/>
    <property type="project" value="InterPro"/>
</dbReference>
<feature type="domain" description="MTP large subunit lipid-binding" evidence="5">
    <location>
        <begin position="2"/>
        <end position="94"/>
    </location>
</feature>
<sequence>MAGMSVMFLGVQIQPIVFFQGYGDLMSKYFSAADGPMNILSGNILVLKQRQSIILQSGLQTQIFFHGGLSVDVSADLEFSLFGQEAKSSVNNEYVKFYLYSQHKVKQIKHFKQTINMFLSSLMIVPI</sequence>
<keyword evidence="3" id="KW-0732">Signal</keyword>
<evidence type="ECO:0000256" key="2">
    <source>
        <dbReference type="ARBA" id="ARBA00022448"/>
    </source>
</evidence>
<reference evidence="6" key="3">
    <citation type="submission" date="2025-09" db="UniProtKB">
        <authorList>
            <consortium name="Ensembl"/>
        </authorList>
    </citation>
    <scope>IDENTIFICATION</scope>
</reference>
<comment type="subcellular location">
    <subcellularLocation>
        <location evidence="1">Endoplasmic reticulum</location>
    </subcellularLocation>
</comment>
<dbReference type="GO" id="GO:0005794">
    <property type="term" value="C:Golgi apparatus"/>
    <property type="evidence" value="ECO:0007669"/>
    <property type="project" value="TreeGrafter"/>
</dbReference>
<dbReference type="AlphaFoldDB" id="A0AAR2II68"/>
<dbReference type="InterPro" id="IPR039988">
    <property type="entry name" value="MTTP"/>
</dbReference>
<evidence type="ECO:0000256" key="3">
    <source>
        <dbReference type="ARBA" id="ARBA00022729"/>
    </source>
</evidence>
<dbReference type="InterPro" id="IPR045811">
    <property type="entry name" value="MTP_lip-bd"/>
</dbReference>
<evidence type="ECO:0000256" key="1">
    <source>
        <dbReference type="ARBA" id="ARBA00004240"/>
    </source>
</evidence>
<evidence type="ECO:0000256" key="4">
    <source>
        <dbReference type="ARBA" id="ARBA00022824"/>
    </source>
</evidence>
<reference evidence="6 7" key="1">
    <citation type="submission" date="2020-10" db="EMBL/GenBank/DDBJ databases">
        <title>Pygocentrus nattereri (red-bellied piranha) genome, fPygNat1, primary haplotype.</title>
        <authorList>
            <person name="Myers G."/>
            <person name="Meyer A."/>
            <person name="Karagic N."/>
            <person name="Pippel M."/>
            <person name="Winkler S."/>
            <person name="Tracey A."/>
            <person name="Wood J."/>
            <person name="Formenti G."/>
            <person name="Howe K."/>
            <person name="Fedrigo O."/>
            <person name="Jarvis E.D."/>
        </authorList>
    </citation>
    <scope>NUCLEOTIDE SEQUENCE [LARGE SCALE GENOMIC DNA]</scope>
</reference>
<accession>A0AAR2II68</accession>
<name>A0AAR2II68_PYGNA</name>
<protein>
    <recommendedName>
        <fullName evidence="5">MTP large subunit lipid-binding domain-containing protein</fullName>
    </recommendedName>
</protein>
<evidence type="ECO:0000313" key="7">
    <source>
        <dbReference type="Proteomes" id="UP001501920"/>
    </source>
</evidence>
<organism evidence="6 7">
    <name type="scientific">Pygocentrus nattereri</name>
    <name type="common">Red-bellied piranha</name>
    <dbReference type="NCBI Taxonomy" id="42514"/>
    <lineage>
        <taxon>Eukaryota</taxon>
        <taxon>Metazoa</taxon>
        <taxon>Chordata</taxon>
        <taxon>Craniata</taxon>
        <taxon>Vertebrata</taxon>
        <taxon>Euteleostomi</taxon>
        <taxon>Actinopterygii</taxon>
        <taxon>Neopterygii</taxon>
        <taxon>Teleostei</taxon>
        <taxon>Ostariophysi</taxon>
        <taxon>Characiformes</taxon>
        <taxon>Characoidei</taxon>
        <taxon>Pygocentrus</taxon>
    </lineage>
</organism>
<evidence type="ECO:0000259" key="5">
    <source>
        <dbReference type="Pfam" id="PF19444"/>
    </source>
</evidence>
<proteinExistence type="predicted"/>
<dbReference type="GO" id="GO:0016323">
    <property type="term" value="C:basolateral plasma membrane"/>
    <property type="evidence" value="ECO:0007669"/>
    <property type="project" value="TreeGrafter"/>
</dbReference>
<dbReference type="Pfam" id="PF19444">
    <property type="entry name" value="MTP_lip_bd"/>
    <property type="match status" value="1"/>
</dbReference>
<keyword evidence="2" id="KW-0813">Transport</keyword>
<dbReference type="Ensembl" id="ENSPNAT00000045043.1">
    <property type="protein sequence ID" value="ENSPNAP00000038973.1"/>
    <property type="gene ID" value="ENSPNAG00000033319.1"/>
</dbReference>